<accession>A0A9P0AXV0</accession>
<evidence type="ECO:0000313" key="3">
    <source>
        <dbReference type="Proteomes" id="UP001154078"/>
    </source>
</evidence>
<dbReference type="EMBL" id="OV121133">
    <property type="protein sequence ID" value="CAH0551159.1"/>
    <property type="molecule type" value="Genomic_DNA"/>
</dbReference>
<dbReference type="PANTHER" id="PTHR46409:SF1">
    <property type="entry name" value="HTH PSQ-TYPE DOMAIN-CONTAINING PROTEIN"/>
    <property type="match status" value="1"/>
</dbReference>
<dbReference type="Proteomes" id="UP001154078">
    <property type="component" value="Chromosome 2"/>
</dbReference>
<reference evidence="2" key="1">
    <citation type="submission" date="2021-12" db="EMBL/GenBank/DDBJ databases">
        <authorList>
            <person name="King R."/>
        </authorList>
    </citation>
    <scope>NUCLEOTIDE SEQUENCE</scope>
</reference>
<dbReference type="AlphaFoldDB" id="A0A9P0AXV0"/>
<organism evidence="2 3">
    <name type="scientific">Brassicogethes aeneus</name>
    <name type="common">Rape pollen beetle</name>
    <name type="synonym">Meligethes aeneus</name>
    <dbReference type="NCBI Taxonomy" id="1431903"/>
    <lineage>
        <taxon>Eukaryota</taxon>
        <taxon>Metazoa</taxon>
        <taxon>Ecdysozoa</taxon>
        <taxon>Arthropoda</taxon>
        <taxon>Hexapoda</taxon>
        <taxon>Insecta</taxon>
        <taxon>Pterygota</taxon>
        <taxon>Neoptera</taxon>
        <taxon>Endopterygota</taxon>
        <taxon>Coleoptera</taxon>
        <taxon>Polyphaga</taxon>
        <taxon>Cucujiformia</taxon>
        <taxon>Nitidulidae</taxon>
        <taxon>Meligethinae</taxon>
        <taxon>Brassicogethes</taxon>
    </lineage>
</organism>
<feature type="compositionally biased region" description="Basic and acidic residues" evidence="1">
    <location>
        <begin position="227"/>
        <end position="249"/>
    </location>
</feature>
<keyword evidence="3" id="KW-1185">Reference proteome</keyword>
<protein>
    <submittedName>
        <fullName evidence="2">Uncharacterized protein</fullName>
    </submittedName>
</protein>
<sequence>MPKLCRNDIKCPFFGNPKHFSPRCLPTKSDVVLACLQVRYENALTTNSNNIKNVSFSLVANEVAAQVQALYAKSSLPTVSRNRVVKQIHDLHDKYYKFRKSFNRDKEKGRTEPYTKFISDSKTQLFDITSCKCTITFTCTCNSLNFAKCKCPNPFHMACNCPADMKVPVLERKFLFDQRHYRIMQIQGVDVKESEKLLKRLARQQMEEKKIARCCSSSKVSSPTADCDGHESEIEIKKENAKKDDEFTAPKRSRNLPSTSTSQQMRLDLTNTAVVSDRYGISHRATAALVSSLLLDIGMVSETDNTLVVDKSKVQRSKLRARTSLQAKQMSRSGDTLQGLYFDGRTDETVVIEVVNDKRYRRVVKEDHISVVQEPGSKYLTHVVPTSKKADGIANSIISYLHAKGIDISNIKVIGCDGTNTNTGWKGGAIRFMELAFKKPVQWAVCLLHFNELPLRHLFISLDGKTSSPHTYSGHLGKQIQGSLHSKPVVDFQIIECSLPELNKDILSSDQKYLYEISLAISSGVFPPDLSLRDPGPLNHSRWLTAAHRILRLYVSCKKPSASLIHLTTYILRVYSPLWFAIKTKPSILDGPKHVFQCIVSSRYLPQTLRKTVDTVIQHNAFFAHPENLLLAMLVDEDPIIKALALRRILKAKKNGQAENNQTFYTS</sequence>
<dbReference type="OrthoDB" id="6776101at2759"/>
<evidence type="ECO:0000313" key="2">
    <source>
        <dbReference type="EMBL" id="CAH0551159.1"/>
    </source>
</evidence>
<name>A0A9P0AXV0_BRAAE</name>
<dbReference type="PANTHER" id="PTHR46409">
    <property type="entry name" value="HTH PSQ-TYPE DOMAIN-CONTAINING PROTEIN"/>
    <property type="match status" value="1"/>
</dbReference>
<proteinExistence type="predicted"/>
<feature type="region of interest" description="Disordered" evidence="1">
    <location>
        <begin position="225"/>
        <end position="263"/>
    </location>
</feature>
<evidence type="ECO:0000256" key="1">
    <source>
        <dbReference type="SAM" id="MobiDB-lite"/>
    </source>
</evidence>
<gene>
    <name evidence="2" type="ORF">MELIAE_LOCUS3829</name>
</gene>